<dbReference type="SUPFAM" id="SSF52540">
    <property type="entry name" value="P-loop containing nucleoside triphosphate hydrolases"/>
    <property type="match status" value="2"/>
</dbReference>
<dbReference type="PANTHER" id="PTHR19879:SF9">
    <property type="entry name" value="TRANSCRIPTION INITIATION FACTOR TFIID SUBUNIT 5"/>
    <property type="match status" value="1"/>
</dbReference>
<dbReference type="InterPro" id="IPR007111">
    <property type="entry name" value="NACHT_NTPase"/>
</dbReference>
<dbReference type="PANTHER" id="PTHR19879">
    <property type="entry name" value="TRANSCRIPTION INITIATION FACTOR TFIID"/>
    <property type="match status" value="1"/>
</dbReference>
<dbReference type="InterPro" id="IPR036322">
    <property type="entry name" value="WD40_repeat_dom_sf"/>
</dbReference>
<organism evidence="6 7">
    <name type="scientific">Botryotinia calthae</name>
    <dbReference type="NCBI Taxonomy" id="38488"/>
    <lineage>
        <taxon>Eukaryota</taxon>
        <taxon>Fungi</taxon>
        <taxon>Dikarya</taxon>
        <taxon>Ascomycota</taxon>
        <taxon>Pezizomycotina</taxon>
        <taxon>Leotiomycetes</taxon>
        <taxon>Helotiales</taxon>
        <taxon>Sclerotiniaceae</taxon>
        <taxon>Botryotinia</taxon>
    </lineage>
</organism>
<dbReference type="Gene3D" id="2.130.10.10">
    <property type="entry name" value="YVTN repeat-like/Quinoprotein amine dehydrogenase"/>
    <property type="match status" value="6"/>
</dbReference>
<evidence type="ECO:0000313" key="6">
    <source>
        <dbReference type="EMBL" id="TEY32597.1"/>
    </source>
</evidence>
<dbReference type="PROSITE" id="PS50294">
    <property type="entry name" value="WD_REPEATS_REGION"/>
    <property type="match status" value="11"/>
</dbReference>
<dbReference type="STRING" id="38488.A0A4Y8CHA4"/>
<feature type="repeat" description="WD" evidence="3">
    <location>
        <begin position="1249"/>
        <end position="1290"/>
    </location>
</feature>
<dbReference type="InterPro" id="IPR056884">
    <property type="entry name" value="NPHP3-like_N"/>
</dbReference>
<dbReference type="Pfam" id="PF00400">
    <property type="entry name" value="WD40"/>
    <property type="match status" value="6"/>
</dbReference>
<dbReference type="InterPro" id="IPR019775">
    <property type="entry name" value="WD40_repeat_CS"/>
</dbReference>
<dbReference type="InterPro" id="IPR027417">
    <property type="entry name" value="P-loop_NTPase"/>
</dbReference>
<comment type="caution">
    <text evidence="6">The sequence shown here is derived from an EMBL/GenBank/DDBJ whole genome shotgun (WGS) entry which is preliminary data.</text>
</comment>
<dbReference type="InterPro" id="IPR015943">
    <property type="entry name" value="WD40/YVTN_repeat-like_dom_sf"/>
</dbReference>
<dbReference type="CDD" id="cd00200">
    <property type="entry name" value="WD40"/>
    <property type="match status" value="2"/>
</dbReference>
<keyword evidence="1 3" id="KW-0853">WD repeat</keyword>
<evidence type="ECO:0000256" key="4">
    <source>
        <dbReference type="SAM" id="MobiDB-lite"/>
    </source>
</evidence>
<feature type="region of interest" description="Disordered" evidence="4">
    <location>
        <begin position="71"/>
        <end position="135"/>
    </location>
</feature>
<dbReference type="EMBL" id="PHWZ01000713">
    <property type="protein sequence ID" value="TEY32597.1"/>
    <property type="molecule type" value="Genomic_DNA"/>
</dbReference>
<dbReference type="FunFam" id="2.130.10.10:FF:000228">
    <property type="entry name" value="COMPASS-like H3K4 histone methylase component WDR5A"/>
    <property type="match status" value="2"/>
</dbReference>
<gene>
    <name evidence="6" type="ORF">BOTCAL_0717g00030</name>
</gene>
<keyword evidence="2" id="KW-0677">Repeat</keyword>
<dbReference type="PRINTS" id="PR00320">
    <property type="entry name" value="GPROTEINBRPT"/>
</dbReference>
<evidence type="ECO:0000313" key="7">
    <source>
        <dbReference type="Proteomes" id="UP000297299"/>
    </source>
</evidence>
<dbReference type="OrthoDB" id="538223at2759"/>
<evidence type="ECO:0000256" key="1">
    <source>
        <dbReference type="ARBA" id="ARBA00022574"/>
    </source>
</evidence>
<dbReference type="PROSITE" id="PS00678">
    <property type="entry name" value="WD_REPEATS_1"/>
    <property type="match status" value="11"/>
</dbReference>
<feature type="repeat" description="WD" evidence="3">
    <location>
        <begin position="997"/>
        <end position="1038"/>
    </location>
</feature>
<dbReference type="SUPFAM" id="SSF50978">
    <property type="entry name" value="WD40 repeat-like"/>
    <property type="match status" value="2"/>
</dbReference>
<feature type="repeat" description="WD" evidence="3">
    <location>
        <begin position="1207"/>
        <end position="1248"/>
    </location>
</feature>
<dbReference type="Proteomes" id="UP000297299">
    <property type="component" value="Unassembled WGS sequence"/>
</dbReference>
<feature type="domain" description="NACHT" evidence="5">
    <location>
        <begin position="474"/>
        <end position="622"/>
    </location>
</feature>
<accession>A0A4Y8CHA4</accession>
<dbReference type="PROSITE" id="PS50837">
    <property type="entry name" value="NACHT"/>
    <property type="match status" value="1"/>
</dbReference>
<protein>
    <recommendedName>
        <fullName evidence="5">NACHT domain-containing protein</fullName>
    </recommendedName>
</protein>
<feature type="repeat" description="WD" evidence="3">
    <location>
        <begin position="1039"/>
        <end position="1080"/>
    </location>
</feature>
<feature type="repeat" description="WD" evidence="3">
    <location>
        <begin position="1123"/>
        <end position="1164"/>
    </location>
</feature>
<feature type="repeat" description="WD" evidence="3">
    <location>
        <begin position="1291"/>
        <end position="1332"/>
    </location>
</feature>
<feature type="repeat" description="WD" evidence="3">
    <location>
        <begin position="1333"/>
        <end position="1374"/>
    </location>
</feature>
<evidence type="ECO:0000259" key="5">
    <source>
        <dbReference type="PROSITE" id="PS50837"/>
    </source>
</evidence>
<feature type="repeat" description="WD" evidence="3">
    <location>
        <begin position="1375"/>
        <end position="1416"/>
    </location>
</feature>
<evidence type="ECO:0000256" key="3">
    <source>
        <dbReference type="PROSITE-ProRule" id="PRU00221"/>
    </source>
</evidence>
<dbReference type="InterPro" id="IPR001680">
    <property type="entry name" value="WD40_rpt"/>
</dbReference>
<dbReference type="Gene3D" id="3.40.50.300">
    <property type="entry name" value="P-loop containing nucleotide triphosphate hydrolases"/>
    <property type="match status" value="1"/>
</dbReference>
<dbReference type="InterPro" id="IPR020472">
    <property type="entry name" value="WD40_PAC1"/>
</dbReference>
<feature type="repeat" description="WD" evidence="3">
    <location>
        <begin position="1417"/>
        <end position="1458"/>
    </location>
</feature>
<name>A0A4Y8CHA4_9HELO</name>
<reference evidence="6 7" key="1">
    <citation type="submission" date="2017-11" db="EMBL/GenBank/DDBJ databases">
        <title>Comparative genomics of Botrytis spp.</title>
        <authorList>
            <person name="Valero-Jimenez C.A."/>
            <person name="Tapia P."/>
            <person name="Veloso J."/>
            <person name="Silva-Moreno E."/>
            <person name="Staats M."/>
            <person name="Valdes J.H."/>
            <person name="Van Kan J.A.L."/>
        </authorList>
    </citation>
    <scope>NUCLEOTIDE SEQUENCE [LARGE SCALE GENOMIC DNA]</scope>
    <source>
        <strain evidence="6 7">MUCL2830</strain>
    </source>
</reference>
<proteinExistence type="predicted"/>
<dbReference type="PROSITE" id="PS50082">
    <property type="entry name" value="WD_REPEATS_2"/>
    <property type="match status" value="11"/>
</dbReference>
<dbReference type="Pfam" id="PF17100">
    <property type="entry name" value="NACHT_N"/>
    <property type="match status" value="1"/>
</dbReference>
<feature type="repeat" description="WD" evidence="3">
    <location>
        <begin position="1081"/>
        <end position="1122"/>
    </location>
</feature>
<dbReference type="InterPro" id="IPR031359">
    <property type="entry name" value="NACHT_N"/>
</dbReference>
<feature type="repeat" description="WD" evidence="3">
    <location>
        <begin position="1165"/>
        <end position="1206"/>
    </location>
</feature>
<dbReference type="SMART" id="SM00320">
    <property type="entry name" value="WD40"/>
    <property type="match status" value="11"/>
</dbReference>
<keyword evidence="7" id="KW-1185">Reference proteome</keyword>
<evidence type="ECO:0000256" key="2">
    <source>
        <dbReference type="ARBA" id="ARBA00022737"/>
    </source>
</evidence>
<sequence>MSTNCSLREKISRLFKKAGKRKVEHIGEGPTAEAIVSKTPAEFSISPKLPQPTLSVPIAIQRAGSTTQIASNSAAEPRAPVSTPATNAQGISAPEVGAKNPRLSTSSVQEISKASPSHVTQDRVPPSTKEPQPVTESVVQLSISQKLWNDAYKNLTKNDNTAKLVKSYVKILTTALEAEGASDTSASEIDDILVELEDPVKRQTYMRHLVEKSQKNIVTTSKITQGVADAIEYINQAKNMISVAIGNIPQAALPWAGILSNPGKAIKSNHGGIAHIISRMDWYCALTEHLLDKNNIISGDKPFEEVIKKLEETIVMLYEAILQFQMKSVCYYRSWNRAVVRGIMNLDDWDGDLKRVTDAETNLESMSAQYHREYEKSSLRQLIDSGRGMETLLDGIHKDLRDFMAQQQNARIDDQDTKCLQSLFVLDPRDDMNLIQNKQKEKLVDDAHKWILDTDEYKTFTNWRMDEPVKQPSRLLWVKGPAGTGKTMLLIGIIRKLSGLYAVLSPSVSYFFCQSTTDEVHKNVTDVLKCLIWMLLTQQPHLITYLQTEYRQKGSSLYSDKRAFIALSRVFELMLTDLRLSPTYFIIDALDECDQGLADLLKLISTSFNLTDKVRWLVSSRPEVNVFARLKDLDAQYLSSENLMELDAQSLEGPVNIYIDYKLSIIKKKDGYDKNILAKISDLVRKQANNTFLWVALVFKELDSVAGWNAVDVIKNIPSGLSELYDHMMTRIERGNKNKQDQQRCKDVLVATLLAYRPLSHSELTVLADLSPNMTKTIIDKCGSFLTSTGETVSLIHKSAKDYLDKIYTSKLQEGGVFQGHAEISKRSIDAISKLKYNIYLLQPGSGPKEITIPSPDPLQGLQYCCVYWIQHLQKSNAKLDDYEQVYLFLRVHLLHWLEALGWMGKISEGIIAINSLESYVSATEYPELYDLIHDVKRFLLQNRVGIEQAPLQIYCSALFFAPEESIIRKTFQECIPNWIHKISRTRSNWSAALQTLEGHSNTVKSVAFSPDGKVVASGSSDETIRLWNVATGESLQTLEGHSRSVISVAFSLDGKVVASGSSDETIRLWDVATGDSLQTLEGHSRSVTSVAFSPDGKVVASGSGDETIRLWDVATGESLRTLEGHSDWVTSVAFSPDGKVVVSGSGDETIRLWDVATGESLQTLEGHSDWVTSVAFSPDSKVVSSGSDDKTIRLWDVATGESLQTLEGHSRFVSSVAFSPDGKVVASGSGDETIRLWDIATGESLQTLEGHSDSVISVAFSPDGKVVASGSGDETIRLWDVVTGESLRTLEGHSDWVTSVAFSPDGKVVASGSGDKTIRLWDIATGESLQTLEGHSRSVISIAFSPDGKVIASGSNDETIRLWDIATGESLRILEGHSDWVTSIAFSPNGKVIASGSGDETIQLWDIATSESLQTLKGHSDWVTSVAFSPDSKVVASGSDNKTIRLWDVATGESLQTLEGNSGLQTSSAFERYSISNHWIVEIVNGEMRNTIWLPPDYRPSSTSCYKGIIALGVPSGRIFILKLEYKSFTFSRSKQALV</sequence>
<dbReference type="GO" id="GO:0035097">
    <property type="term" value="C:histone methyltransferase complex"/>
    <property type="evidence" value="ECO:0007669"/>
    <property type="project" value="UniProtKB-ARBA"/>
</dbReference>
<dbReference type="Pfam" id="PF24883">
    <property type="entry name" value="NPHP3_N"/>
    <property type="match status" value="1"/>
</dbReference>
<dbReference type="Pfam" id="PF25173">
    <property type="entry name" value="Beta-prop_WDR3_1st"/>
    <property type="match status" value="1"/>
</dbReference>
<feature type="compositionally biased region" description="Polar residues" evidence="4">
    <location>
        <begin position="102"/>
        <end position="119"/>
    </location>
</feature>